<dbReference type="GO" id="GO:0046872">
    <property type="term" value="F:metal ion binding"/>
    <property type="evidence" value="ECO:0007669"/>
    <property type="project" value="UniProtKB-KW"/>
</dbReference>
<protein>
    <submittedName>
        <fullName evidence="8">Reprolysin</fullName>
    </submittedName>
</protein>
<dbReference type="EMBL" id="GFPF01004876">
    <property type="protein sequence ID" value="MAA16022.1"/>
    <property type="molecule type" value="Transcribed_RNA"/>
</dbReference>
<dbReference type="PROSITE" id="PS50215">
    <property type="entry name" value="ADAM_MEPRO"/>
    <property type="match status" value="1"/>
</dbReference>
<feature type="binding site" evidence="5">
    <location>
        <position position="342"/>
    </location>
    <ligand>
        <name>Zn(2+)</name>
        <dbReference type="ChEBI" id="CHEBI:29105"/>
        <note>catalytic</note>
    </ligand>
</feature>
<dbReference type="InterPro" id="IPR001590">
    <property type="entry name" value="Peptidase_M12B"/>
</dbReference>
<keyword evidence="2" id="KW-0378">Hydrolase</keyword>
<reference evidence="8" key="1">
    <citation type="journal article" date="2017" name="Parasit. Vectors">
        <title>Sialotranscriptomics of Rhipicephalus zambeziensis reveals intricate expression profiles of secretory proteins and suggests tight temporal transcriptional regulation during blood-feeding.</title>
        <authorList>
            <person name="de Castro M.H."/>
            <person name="de Klerk D."/>
            <person name="Pienaar R."/>
            <person name="Rees D.J.G."/>
            <person name="Mans B.J."/>
        </authorList>
    </citation>
    <scope>NUCLEOTIDE SEQUENCE</scope>
    <source>
        <tissue evidence="8">Salivary glands</tissue>
    </source>
</reference>
<keyword evidence="3 5" id="KW-0862">Zinc</keyword>
<keyword evidence="1" id="KW-0645">Protease</keyword>
<dbReference type="InterPro" id="IPR024079">
    <property type="entry name" value="MetalloPept_cat_dom_sf"/>
</dbReference>
<feature type="binding site" evidence="5">
    <location>
        <position position="332"/>
    </location>
    <ligand>
        <name>Zn(2+)</name>
        <dbReference type="ChEBI" id="CHEBI:29105"/>
        <note>catalytic</note>
    </ligand>
</feature>
<accession>A0A224YQ89</accession>
<dbReference type="Gene3D" id="3.40.390.10">
    <property type="entry name" value="Collagenase (Catalytic Domain)"/>
    <property type="match status" value="1"/>
</dbReference>
<feature type="signal peptide" evidence="6">
    <location>
        <begin position="1"/>
        <end position="22"/>
    </location>
</feature>
<name>A0A224YQ89_9ACAR</name>
<feature type="domain" description="Peptidase M12B" evidence="7">
    <location>
        <begin position="255"/>
        <end position="395"/>
    </location>
</feature>
<dbReference type="PANTHER" id="PTHR11905:SF159">
    <property type="entry name" value="ADAM METALLOPROTEASE"/>
    <property type="match status" value="1"/>
</dbReference>
<feature type="active site" evidence="5">
    <location>
        <position position="333"/>
    </location>
</feature>
<feature type="binding site" evidence="5">
    <location>
        <position position="336"/>
    </location>
    <ligand>
        <name>Zn(2+)</name>
        <dbReference type="ChEBI" id="CHEBI:29105"/>
        <note>catalytic</note>
    </ligand>
</feature>
<keyword evidence="6" id="KW-0732">Signal</keyword>
<feature type="chain" id="PRO_5012556183" evidence="6">
    <location>
        <begin position="23"/>
        <end position="477"/>
    </location>
</feature>
<dbReference type="GO" id="GO:0006509">
    <property type="term" value="P:membrane protein ectodomain proteolysis"/>
    <property type="evidence" value="ECO:0007669"/>
    <property type="project" value="TreeGrafter"/>
</dbReference>
<evidence type="ECO:0000313" key="8">
    <source>
        <dbReference type="EMBL" id="MAA16022.1"/>
    </source>
</evidence>
<organism evidence="8">
    <name type="scientific">Rhipicephalus zambeziensis</name>
    <dbReference type="NCBI Taxonomy" id="60191"/>
    <lineage>
        <taxon>Eukaryota</taxon>
        <taxon>Metazoa</taxon>
        <taxon>Ecdysozoa</taxon>
        <taxon>Arthropoda</taxon>
        <taxon>Chelicerata</taxon>
        <taxon>Arachnida</taxon>
        <taxon>Acari</taxon>
        <taxon>Parasitiformes</taxon>
        <taxon>Ixodida</taxon>
        <taxon>Ixodoidea</taxon>
        <taxon>Ixodidae</taxon>
        <taxon>Rhipicephalinae</taxon>
        <taxon>Rhipicephalus</taxon>
        <taxon>Rhipicephalus</taxon>
    </lineage>
</organism>
<evidence type="ECO:0000256" key="3">
    <source>
        <dbReference type="ARBA" id="ARBA00022833"/>
    </source>
</evidence>
<dbReference type="SUPFAM" id="SSF55486">
    <property type="entry name" value="Metalloproteases ('zincins'), catalytic domain"/>
    <property type="match status" value="1"/>
</dbReference>
<evidence type="ECO:0000256" key="5">
    <source>
        <dbReference type="PROSITE-ProRule" id="PRU00276"/>
    </source>
</evidence>
<evidence type="ECO:0000256" key="1">
    <source>
        <dbReference type="ARBA" id="ARBA00022670"/>
    </source>
</evidence>
<evidence type="ECO:0000259" key="7">
    <source>
        <dbReference type="PROSITE" id="PS50215"/>
    </source>
</evidence>
<evidence type="ECO:0000256" key="4">
    <source>
        <dbReference type="ARBA" id="ARBA00023049"/>
    </source>
</evidence>
<sequence length="477" mass="53833">MEVETCLLVWVMYSALIIVTNQEPLELDSITVYPQVYEERDGDSEKLLSINQGYSLQLRKASVLADTLLVRDLTDSGIVEKYVNGKYYERHLYQDIAKQASLLIKPQAGGHYHVVGILNETHEIRPLKTTQRSSTGVPAHKISRILLEKGHRDVVVAARSAGPKRASTHETKPIRPLPDNFTVEVFFLSDFNHSQPYIYKEQKHIEYVSVLMLAVSLRLQMLTPQGFITLTTILRTRTKVRETFLKMRNDGWLRAEETLKKLSEYAKGDYRMKEADALFMATERPIVYKDSSNREAGNAIGMALRGGVCTKDKVAFGKDKPGTYSGIETIVHELGHLLTLPHDGETGAETCYGNHGYIMSPFHGGKRNNEWSRCSKDLVKEFLRSPKASCLMEIKNKQRPLLRLNVKPGSVISAEEYCKTFFPNYNHSRPRSMENCLFSCSLKTSNGKTKETIIFAPDGTPCLANNPAKKCKDGFCT</sequence>
<evidence type="ECO:0000256" key="6">
    <source>
        <dbReference type="SAM" id="SignalP"/>
    </source>
</evidence>
<keyword evidence="4" id="KW-0482">Metalloprotease</keyword>
<keyword evidence="5" id="KW-0479">Metal-binding</keyword>
<dbReference type="AlphaFoldDB" id="A0A224YQ89"/>
<comment type="caution">
    <text evidence="5">Lacks conserved residue(s) required for the propagation of feature annotation.</text>
</comment>
<dbReference type="GO" id="GO:0004222">
    <property type="term" value="F:metalloendopeptidase activity"/>
    <property type="evidence" value="ECO:0007669"/>
    <property type="project" value="InterPro"/>
</dbReference>
<evidence type="ECO:0000256" key="2">
    <source>
        <dbReference type="ARBA" id="ARBA00022801"/>
    </source>
</evidence>
<dbReference type="PANTHER" id="PTHR11905">
    <property type="entry name" value="ADAM A DISINTEGRIN AND METALLOPROTEASE DOMAIN"/>
    <property type="match status" value="1"/>
</dbReference>
<dbReference type="Pfam" id="PF01421">
    <property type="entry name" value="Reprolysin"/>
    <property type="match status" value="1"/>
</dbReference>
<proteinExistence type="predicted"/>